<sequence>MRPPPSLHSNFFSSLKQVEKRLKLEEPSQPHTLSPHPLPETKDLSTESLGSPIYLHFDQSASHTSTPQDNSEPPQAFLSSSPQTQLQDHPKTVVETENDASDDIQRLIQLLGLSDIEKKEEEAERQRGGLGDESGGNSCDWEDGFYAKIVGVKGPKCRKEVERLEGWIEYFMNGCGVEERREPLRLAYLLLGKAAFVSEGADCGFGGLEFPSSIEEFLQNDPPKKFLRFPSSGGIGPEKEFFLRVSSES</sequence>
<dbReference type="EMBL" id="CM017321">
    <property type="protein sequence ID" value="KAE7996236.1"/>
    <property type="molecule type" value="Genomic_DNA"/>
</dbReference>
<organism evidence="2 3">
    <name type="scientific">Carpinus fangiana</name>
    <dbReference type="NCBI Taxonomy" id="176857"/>
    <lineage>
        <taxon>Eukaryota</taxon>
        <taxon>Viridiplantae</taxon>
        <taxon>Streptophyta</taxon>
        <taxon>Embryophyta</taxon>
        <taxon>Tracheophyta</taxon>
        <taxon>Spermatophyta</taxon>
        <taxon>Magnoliopsida</taxon>
        <taxon>eudicotyledons</taxon>
        <taxon>Gunneridae</taxon>
        <taxon>Pentapetalae</taxon>
        <taxon>rosids</taxon>
        <taxon>fabids</taxon>
        <taxon>Fagales</taxon>
        <taxon>Betulaceae</taxon>
        <taxon>Carpinus</taxon>
    </lineage>
</organism>
<protein>
    <submittedName>
        <fullName evidence="2">Uncharacterized protein</fullName>
    </submittedName>
</protein>
<keyword evidence="3" id="KW-1185">Reference proteome</keyword>
<evidence type="ECO:0000313" key="2">
    <source>
        <dbReference type="EMBL" id="KAE7996236.1"/>
    </source>
</evidence>
<name>A0A5N6QAJ5_9ROSI</name>
<dbReference type="OrthoDB" id="1932225at2759"/>
<evidence type="ECO:0000313" key="3">
    <source>
        <dbReference type="Proteomes" id="UP000327013"/>
    </source>
</evidence>
<evidence type="ECO:0000256" key="1">
    <source>
        <dbReference type="SAM" id="MobiDB-lite"/>
    </source>
</evidence>
<feature type="region of interest" description="Disordered" evidence="1">
    <location>
        <begin position="23"/>
        <end position="99"/>
    </location>
</feature>
<feature type="compositionally biased region" description="Polar residues" evidence="1">
    <location>
        <begin position="59"/>
        <end position="87"/>
    </location>
</feature>
<accession>A0A5N6QAJ5</accession>
<gene>
    <name evidence="2" type="ORF">FH972_000975</name>
</gene>
<dbReference type="Proteomes" id="UP000327013">
    <property type="component" value="Chromosome 1"/>
</dbReference>
<dbReference type="AlphaFoldDB" id="A0A5N6QAJ5"/>
<reference evidence="2 3" key="1">
    <citation type="submission" date="2019-06" db="EMBL/GenBank/DDBJ databases">
        <title>A chromosomal-level reference genome of Carpinus fangiana (Coryloideae, Betulaceae).</title>
        <authorList>
            <person name="Yang X."/>
            <person name="Wang Z."/>
            <person name="Zhang L."/>
            <person name="Hao G."/>
            <person name="Liu J."/>
            <person name="Yang Y."/>
        </authorList>
    </citation>
    <scope>NUCLEOTIDE SEQUENCE [LARGE SCALE GENOMIC DNA]</scope>
    <source>
        <strain evidence="2">Cfa_2016G</strain>
        <tissue evidence="2">Leaf</tissue>
    </source>
</reference>
<proteinExistence type="predicted"/>